<feature type="transmembrane region" description="Helical" evidence="1">
    <location>
        <begin position="515"/>
        <end position="534"/>
    </location>
</feature>
<evidence type="ECO:0000313" key="3">
    <source>
        <dbReference type="EMBL" id="HBU52360.1"/>
    </source>
</evidence>
<feature type="transmembrane region" description="Helical" evidence="1">
    <location>
        <begin position="12"/>
        <end position="34"/>
    </location>
</feature>
<dbReference type="AlphaFoldDB" id="A0A358E1Q3"/>
<feature type="transmembrane region" description="Helical" evidence="1">
    <location>
        <begin position="359"/>
        <end position="378"/>
    </location>
</feature>
<feature type="transmembrane region" description="Helical" evidence="1">
    <location>
        <begin position="110"/>
        <end position="129"/>
    </location>
</feature>
<feature type="transmembrane region" description="Helical" evidence="1">
    <location>
        <begin position="141"/>
        <end position="162"/>
    </location>
</feature>
<dbReference type="EMBL" id="DONK01000216">
    <property type="protein sequence ID" value="HBU52360.1"/>
    <property type="molecule type" value="Genomic_DNA"/>
</dbReference>
<protein>
    <recommendedName>
        <fullName evidence="2">ABC-type glycine betaine transport system substrate-binding domain-containing protein</fullName>
    </recommendedName>
</protein>
<accession>A0A358E1Q3</accession>
<feature type="transmembrane region" description="Helical" evidence="1">
    <location>
        <begin position="215"/>
        <end position="241"/>
    </location>
</feature>
<comment type="caution">
    <text evidence="3">The sequence shown here is derived from an EMBL/GenBank/DDBJ whole genome shotgun (WGS) entry which is preliminary data.</text>
</comment>
<organism evidence="3 4">
    <name type="scientific">Alteromonas australica</name>
    <dbReference type="NCBI Taxonomy" id="589873"/>
    <lineage>
        <taxon>Bacteria</taxon>
        <taxon>Pseudomonadati</taxon>
        <taxon>Pseudomonadota</taxon>
        <taxon>Gammaproteobacteria</taxon>
        <taxon>Alteromonadales</taxon>
        <taxon>Alteromonadaceae</taxon>
        <taxon>Alteromonas/Salinimonas group</taxon>
        <taxon>Alteromonas</taxon>
    </lineage>
</organism>
<dbReference type="Pfam" id="PF04069">
    <property type="entry name" value="OpuAC"/>
    <property type="match status" value="1"/>
</dbReference>
<feature type="domain" description="ABC-type glycine betaine transport system substrate-binding" evidence="2">
    <location>
        <begin position="637"/>
        <end position="915"/>
    </location>
</feature>
<feature type="transmembrane region" description="Helical" evidence="1">
    <location>
        <begin position="253"/>
        <end position="273"/>
    </location>
</feature>
<dbReference type="InterPro" id="IPR007210">
    <property type="entry name" value="ABC_Gly_betaine_transp_sub-bd"/>
</dbReference>
<dbReference type="Proteomes" id="UP000264779">
    <property type="component" value="Unassembled WGS sequence"/>
</dbReference>
<feature type="transmembrane region" description="Helical" evidence="1">
    <location>
        <begin position="593"/>
        <end position="612"/>
    </location>
</feature>
<reference evidence="3 4" key="1">
    <citation type="journal article" date="2018" name="Nat. Biotechnol.">
        <title>A standardized bacterial taxonomy based on genome phylogeny substantially revises the tree of life.</title>
        <authorList>
            <person name="Parks D.H."/>
            <person name="Chuvochina M."/>
            <person name="Waite D.W."/>
            <person name="Rinke C."/>
            <person name="Skarshewski A."/>
            <person name="Chaumeil P.A."/>
            <person name="Hugenholtz P."/>
        </authorList>
    </citation>
    <scope>NUCLEOTIDE SEQUENCE [LARGE SCALE GENOMIC DNA]</scope>
    <source>
        <strain evidence="3">UBA11621</strain>
    </source>
</reference>
<evidence type="ECO:0000259" key="2">
    <source>
        <dbReference type="Pfam" id="PF04069"/>
    </source>
</evidence>
<gene>
    <name evidence="3" type="ORF">DEB45_13975</name>
</gene>
<feature type="transmembrane region" description="Helical" evidence="1">
    <location>
        <begin position="174"/>
        <end position="194"/>
    </location>
</feature>
<proteinExistence type="predicted"/>
<feature type="transmembrane region" description="Helical" evidence="1">
    <location>
        <begin position="285"/>
        <end position="305"/>
    </location>
</feature>
<feature type="transmembrane region" description="Helical" evidence="1">
    <location>
        <begin position="311"/>
        <end position="328"/>
    </location>
</feature>
<feature type="transmembrane region" description="Helical" evidence="1">
    <location>
        <begin position="335"/>
        <end position="353"/>
    </location>
</feature>
<feature type="transmembrane region" description="Helical" evidence="1">
    <location>
        <begin position="82"/>
        <end position="104"/>
    </location>
</feature>
<keyword evidence="1" id="KW-0472">Membrane</keyword>
<dbReference type="SUPFAM" id="SSF53850">
    <property type="entry name" value="Periplasmic binding protein-like II"/>
    <property type="match status" value="1"/>
</dbReference>
<feature type="transmembrane region" description="Helical" evidence="1">
    <location>
        <begin position="40"/>
        <end position="62"/>
    </location>
</feature>
<keyword evidence="1" id="KW-0812">Transmembrane</keyword>
<evidence type="ECO:0000256" key="1">
    <source>
        <dbReference type="SAM" id="Phobius"/>
    </source>
</evidence>
<dbReference type="Gene3D" id="3.40.190.100">
    <property type="entry name" value="Glycine betaine-binding periplasmic protein, domain 2"/>
    <property type="match status" value="1"/>
</dbReference>
<dbReference type="GO" id="GO:0022857">
    <property type="term" value="F:transmembrane transporter activity"/>
    <property type="evidence" value="ECO:0007669"/>
    <property type="project" value="InterPro"/>
</dbReference>
<name>A0A358E1Q3_9ALTE</name>
<sequence length="938" mass="105196">MRSFLTMVVRSPVMLMCVSIVLWMLYPPLVNYLIDRSSTLFVAGISHTLAAIATLAVVVFVFIGDKKNGLASLFIKYKRRELLVPTLGSGVLICANHLLLYAALESSREFDVIAILIFEAWPILFFYIDSTFRKAQRTTSATDYIFSGAAFAGFIVLMAPNISLADWLLLESPMLNTILLAALGGLAMSINCYMRMKCMDAWSQLSEQYDLSLTPLLRAILTEGGVRCVAAPLILTTLFLFGHLENQFTHIDYLIVAFVGIAILALSSLLYDLSVYSAPNASISVFWYFMPVGAVIILATMQGRILNQYEAVASVLIVSANIFLGLKFPLRSSLLILFTSVCLIGIWLIFAPTFPIDSYYDLLAVSTVFFVLLATFALERTTSLNRERERLLGEFNEAVMRLPKQPNTDEIMREKYQPLIYNYVTKHLFTFVRAFGNLSEMRHVQNEIQEIKHQLLSQAGEKGRLREQLLSTFNVGEKIMTMESDRIPPEEFVILILLGATNVFFSLIFRPDNFSAALFSLIVATSVIFLILLINERDKYTQVRHDHALVCGDMLSYAATFNQSANSESNSTVAAVKHTLETKSTGVNNAVHSYWVFGVFTFLFFGFGYALLYETLNKMQADESSPIVSSRNMNNAHVNIALLDWPAAQIKAHILSDIINTHTETKAHLVSVAHKRAFEEIGKKKGAIDVHPDIWVANNAPLIRKFVRAFKSMTLSQASSYGQQGLCYTNYQDATPLSIAELASSDTAAQFDLSNDSKGDIWVGAKGWTAVDIEKRRLNAYGLSAYYDYHVFDQDLLHQLLKRNNENQQPSLFFCYYPDALFSNANVQFVDEAPHNEAHWLSITRSAEDNDDLIGTSWPRTEIKIGYRASLAESLPSIAKLLDHYLIANEELVSMLHEIEGGAHVEDVSQEWVNEHNHDIIEWLTGFAIASDNDDKAP</sequence>
<feature type="transmembrane region" description="Helical" evidence="1">
    <location>
        <begin position="492"/>
        <end position="509"/>
    </location>
</feature>
<dbReference type="GO" id="GO:0043190">
    <property type="term" value="C:ATP-binding cassette (ABC) transporter complex"/>
    <property type="evidence" value="ECO:0007669"/>
    <property type="project" value="InterPro"/>
</dbReference>
<keyword evidence="1" id="KW-1133">Transmembrane helix</keyword>
<evidence type="ECO:0000313" key="4">
    <source>
        <dbReference type="Proteomes" id="UP000264779"/>
    </source>
</evidence>
<dbReference type="Gene3D" id="3.10.105.10">
    <property type="entry name" value="Dipeptide-binding Protein, Domain 3"/>
    <property type="match status" value="1"/>
</dbReference>